<feature type="domain" description="NodB homology" evidence="1">
    <location>
        <begin position="39"/>
        <end position="221"/>
    </location>
</feature>
<protein>
    <submittedName>
        <fullName evidence="2">Polysaccharide deacetylase family protein</fullName>
    </submittedName>
</protein>
<gene>
    <name evidence="2" type="ORF">HFP15_33905</name>
</gene>
<dbReference type="Gene3D" id="3.20.20.370">
    <property type="entry name" value="Glycoside hydrolase/deacetylase"/>
    <property type="match status" value="1"/>
</dbReference>
<keyword evidence="3" id="KW-1185">Reference proteome</keyword>
<sequence>MIVSLVLVLTCAFVLYRVANSRTFQFFGELVDRVETTEKVVALTFDDGPDPAGTQAVLDVLAAEHVPATFFLVGRDLAANPGLGRRIARAGHEIGNHTYSHERMVLVTTGRVAREVESTDELIRVTGYAGEILFRPPNGKKLLALPHYLADHGRKTIMWDVEPNSDPDVDRSAAATVSYTVGRVRPGSIVVLHAMYAGRQATRDALGPIIDQLTQRGYRFLTVSQLIAEGAR</sequence>
<dbReference type="PANTHER" id="PTHR10587">
    <property type="entry name" value="GLYCOSYL TRANSFERASE-RELATED"/>
    <property type="match status" value="1"/>
</dbReference>
<dbReference type="SUPFAM" id="SSF88713">
    <property type="entry name" value="Glycoside hydrolase/deacetylase"/>
    <property type="match status" value="1"/>
</dbReference>
<evidence type="ECO:0000259" key="1">
    <source>
        <dbReference type="PROSITE" id="PS51677"/>
    </source>
</evidence>
<dbReference type="PANTHER" id="PTHR10587:SF125">
    <property type="entry name" value="POLYSACCHARIDE DEACETYLASE YHEN-RELATED"/>
    <property type="match status" value="1"/>
</dbReference>
<dbReference type="PROSITE" id="PS51677">
    <property type="entry name" value="NODB"/>
    <property type="match status" value="1"/>
</dbReference>
<name>A0ABX1JDJ6_9PSEU</name>
<dbReference type="InterPro" id="IPR050248">
    <property type="entry name" value="Polysacc_deacetylase_ArnD"/>
</dbReference>
<dbReference type="InterPro" id="IPR011330">
    <property type="entry name" value="Glyco_hydro/deAcase_b/a-brl"/>
</dbReference>
<dbReference type="InterPro" id="IPR002509">
    <property type="entry name" value="NODB_dom"/>
</dbReference>
<reference evidence="2 3" key="1">
    <citation type="submission" date="2020-04" db="EMBL/GenBank/DDBJ databases">
        <title>Novel species.</title>
        <authorList>
            <person name="Teo W.F.A."/>
            <person name="Lipun K."/>
            <person name="Srisuk N."/>
            <person name="Duangmal K."/>
        </authorList>
    </citation>
    <scope>NUCLEOTIDE SEQUENCE [LARGE SCALE GENOMIC DNA]</scope>
    <source>
        <strain evidence="2 3">K13G38</strain>
    </source>
</reference>
<comment type="caution">
    <text evidence="2">The sequence shown here is derived from an EMBL/GenBank/DDBJ whole genome shotgun (WGS) entry which is preliminary data.</text>
</comment>
<proteinExistence type="predicted"/>
<dbReference type="EMBL" id="JAAXLS010000043">
    <property type="protein sequence ID" value="NKQ57868.1"/>
    <property type="molecule type" value="Genomic_DNA"/>
</dbReference>
<dbReference type="Pfam" id="PF01522">
    <property type="entry name" value="Polysacc_deac_1"/>
    <property type="match status" value="1"/>
</dbReference>
<dbReference type="Proteomes" id="UP000715441">
    <property type="component" value="Unassembled WGS sequence"/>
</dbReference>
<evidence type="ECO:0000313" key="3">
    <source>
        <dbReference type="Proteomes" id="UP000715441"/>
    </source>
</evidence>
<evidence type="ECO:0000313" key="2">
    <source>
        <dbReference type="EMBL" id="NKQ57868.1"/>
    </source>
</evidence>
<accession>A0ABX1JDJ6</accession>
<organism evidence="2 3">
    <name type="scientific">Amycolatopsis acididurans</name>
    <dbReference type="NCBI Taxonomy" id="2724524"/>
    <lineage>
        <taxon>Bacteria</taxon>
        <taxon>Bacillati</taxon>
        <taxon>Actinomycetota</taxon>
        <taxon>Actinomycetes</taxon>
        <taxon>Pseudonocardiales</taxon>
        <taxon>Pseudonocardiaceae</taxon>
        <taxon>Amycolatopsis</taxon>
    </lineage>
</organism>